<dbReference type="Proteomes" id="UP000195950">
    <property type="component" value="Unassembled WGS sequence"/>
</dbReference>
<gene>
    <name evidence="2" type="ORF">B5F32_14070</name>
    <name evidence="3" type="ORF">E5342_05065</name>
</gene>
<evidence type="ECO:0000259" key="1">
    <source>
        <dbReference type="Pfam" id="PF14302"/>
    </source>
</evidence>
<dbReference type="PROSITE" id="PS51257">
    <property type="entry name" value="PROKAR_LIPOPROTEIN"/>
    <property type="match status" value="1"/>
</dbReference>
<proteinExistence type="predicted"/>
<protein>
    <submittedName>
        <fullName evidence="3">DUF4377 domain-containing protein</fullName>
    </submittedName>
</protein>
<dbReference type="Proteomes" id="UP000310032">
    <property type="component" value="Unassembled WGS sequence"/>
</dbReference>
<dbReference type="InterPro" id="IPR025485">
    <property type="entry name" value="DUF4377"/>
</dbReference>
<evidence type="ECO:0000313" key="4">
    <source>
        <dbReference type="Proteomes" id="UP000195950"/>
    </source>
</evidence>
<evidence type="ECO:0000313" key="2">
    <source>
        <dbReference type="EMBL" id="OUP17125.1"/>
    </source>
</evidence>
<name>A0A1Y4IA04_PARDI</name>
<reference evidence="4" key="1">
    <citation type="submission" date="2017-04" db="EMBL/GenBank/DDBJ databases">
        <title>Function of individual gut microbiota members based on whole genome sequencing of pure cultures obtained from chicken caecum.</title>
        <authorList>
            <person name="Medvecky M."/>
            <person name="Cejkova D."/>
            <person name="Polansky O."/>
            <person name="Karasova D."/>
            <person name="Kubasova T."/>
            <person name="Cizek A."/>
            <person name="Rychlik I."/>
        </authorList>
    </citation>
    <scope>NUCLEOTIDE SEQUENCE [LARGE SCALE GENOMIC DNA]</scope>
    <source>
        <strain evidence="4">An199</strain>
    </source>
</reference>
<evidence type="ECO:0000313" key="3">
    <source>
        <dbReference type="EMBL" id="TGY60957.1"/>
    </source>
</evidence>
<dbReference type="AlphaFoldDB" id="A0A1Y4IA04"/>
<sequence>MTYKYLIILFTLLFTSCNKEDFMIETITIASEKAIGIEPSGLSKREYFLIKQKASAKWEYLSQNIQGFEYERGYEYTLKVKVQTIKKPKEDQYSESYILLEVLSKEKKQSENLPI</sequence>
<feature type="domain" description="DUF4377" evidence="1">
    <location>
        <begin position="40"/>
        <end position="105"/>
    </location>
</feature>
<evidence type="ECO:0000313" key="5">
    <source>
        <dbReference type="Proteomes" id="UP000310032"/>
    </source>
</evidence>
<comment type="caution">
    <text evidence="2">The sequence shown here is derived from an EMBL/GenBank/DDBJ whole genome shotgun (WGS) entry which is preliminary data.</text>
</comment>
<organism evidence="2 4">
    <name type="scientific">Parabacteroides distasonis</name>
    <dbReference type="NCBI Taxonomy" id="823"/>
    <lineage>
        <taxon>Bacteria</taxon>
        <taxon>Pseudomonadati</taxon>
        <taxon>Bacteroidota</taxon>
        <taxon>Bacteroidia</taxon>
        <taxon>Bacteroidales</taxon>
        <taxon>Tannerellaceae</taxon>
        <taxon>Parabacteroides</taxon>
    </lineage>
</organism>
<accession>A0A1Y4IA04</accession>
<dbReference type="EMBL" id="SRYM01000009">
    <property type="protein sequence ID" value="TGY60957.1"/>
    <property type="molecule type" value="Genomic_DNA"/>
</dbReference>
<dbReference type="Pfam" id="PF14302">
    <property type="entry name" value="DUF4377"/>
    <property type="match status" value="1"/>
</dbReference>
<dbReference type="EMBL" id="NFJX01000013">
    <property type="protein sequence ID" value="OUP17125.1"/>
    <property type="molecule type" value="Genomic_DNA"/>
</dbReference>
<reference evidence="3 5" key="3">
    <citation type="submission" date="2019-04" db="EMBL/GenBank/DDBJ databases">
        <title>Microbes associate with the intestines of laboratory mice.</title>
        <authorList>
            <person name="Navarre W."/>
            <person name="Wong E."/>
            <person name="Huang K."/>
            <person name="Tropini C."/>
            <person name="Ng K."/>
            <person name="Yu B."/>
        </authorList>
    </citation>
    <scope>NUCLEOTIDE SEQUENCE [LARGE SCALE GENOMIC DNA]</scope>
    <source>
        <strain evidence="3 5">NM39_I3</strain>
    </source>
</reference>
<reference evidence="2" key="2">
    <citation type="journal article" date="2018" name="BMC Genomics">
        <title>Whole genome sequencing and function prediction of 133 gut anaerobes isolated from chicken caecum in pure cultures.</title>
        <authorList>
            <person name="Medvecky M."/>
            <person name="Cejkova D."/>
            <person name="Polansky O."/>
            <person name="Karasova D."/>
            <person name="Kubasova T."/>
            <person name="Cizek A."/>
            <person name="Rychlik I."/>
        </authorList>
    </citation>
    <scope>NUCLEOTIDE SEQUENCE</scope>
    <source>
        <strain evidence="2">An199</strain>
    </source>
</reference>